<gene>
    <name evidence="2" type="ORF">TNO020_200002</name>
</gene>
<evidence type="ECO:0000313" key="2">
    <source>
        <dbReference type="EMBL" id="SOS74568.1"/>
    </source>
</evidence>
<name>A0A2H1YGG8_9FLAO</name>
<accession>A0A2H1YGG8</accession>
<dbReference type="Pfam" id="PF09603">
    <property type="entry name" value="Fib_succ_major"/>
    <property type="match status" value="1"/>
</dbReference>
<dbReference type="AlphaFoldDB" id="A0A2H1YGG8"/>
<dbReference type="Proteomes" id="UP000234211">
    <property type="component" value="Unassembled WGS sequence"/>
</dbReference>
<evidence type="ECO:0000259" key="1">
    <source>
        <dbReference type="Pfam" id="PF09603"/>
    </source>
</evidence>
<dbReference type="EMBL" id="OENF01000013">
    <property type="protein sequence ID" value="SOS74568.1"/>
    <property type="molecule type" value="Genomic_DNA"/>
</dbReference>
<dbReference type="NCBIfam" id="TIGR02145">
    <property type="entry name" value="Fib_succ_major"/>
    <property type="match status" value="1"/>
</dbReference>
<sequence length="338" mass="37588">MNKITRNLFLIAITLILLNCSNDNLNETKIEEENIEETNFTKPVLETSEIKEITEFTAISGGNITSNGGKEIISRGVCWSINTLPTILDNITSDGSEIGEFKSNISNLKENTNYYLRAYATNSIGTTYGGELSFRTNTSFPNCGDINDIDGNIYSSITIENQCWIKENLNTSKYRNGDIIPQVQNSSEWASLKTGAWCYYENGNGTLTTDRGKIYNWYAVNDVRGLAPEGWHVPSRIEFLKLISNIGGWESAKKLMSKNGWGGNDQTNSTGFSAIPAGIRSGGTFAGSESRAEWWSTSKKSSAQSNTDIFTMFLNNETTIRIAEQEQYDGYTVRCIKD</sequence>
<reference evidence="3" key="1">
    <citation type="submission" date="2017-11" db="EMBL/GenBank/DDBJ databases">
        <authorList>
            <person name="Duchaud E."/>
        </authorList>
    </citation>
    <scope>NUCLEOTIDE SEQUENCE [LARGE SCALE GENOMIC DNA]</scope>
    <source>
        <strain evidence="3">Tenacibaculum sp. TNO020</strain>
    </source>
</reference>
<protein>
    <recommendedName>
        <fullName evidence="1">Fibrobacter succinogenes major paralogous domain-containing protein</fullName>
    </recommendedName>
</protein>
<feature type="domain" description="Fibrobacter succinogenes major paralogous" evidence="1">
    <location>
        <begin position="157"/>
        <end position="337"/>
    </location>
</feature>
<proteinExistence type="predicted"/>
<organism evidence="2 3">
    <name type="scientific">Tenacibaculum piscium</name>
    <dbReference type="NCBI Taxonomy" id="1458515"/>
    <lineage>
        <taxon>Bacteria</taxon>
        <taxon>Pseudomonadati</taxon>
        <taxon>Bacteroidota</taxon>
        <taxon>Flavobacteriia</taxon>
        <taxon>Flavobacteriales</taxon>
        <taxon>Flavobacteriaceae</taxon>
        <taxon>Tenacibaculum</taxon>
    </lineage>
</organism>
<dbReference type="OrthoDB" id="9805760at2"/>
<dbReference type="InterPro" id="IPR011871">
    <property type="entry name" value="Fib_succ_major"/>
</dbReference>
<evidence type="ECO:0000313" key="3">
    <source>
        <dbReference type="Proteomes" id="UP000234211"/>
    </source>
</evidence>
<keyword evidence="3" id="KW-1185">Reference proteome</keyword>
<dbReference type="RefSeq" id="WP_101917062.1">
    <property type="nucleotide sequence ID" value="NZ_OENF01000013.1"/>
</dbReference>